<proteinExistence type="predicted"/>
<comment type="caution">
    <text evidence="1">The sequence shown here is derived from an EMBL/GenBank/DDBJ whole genome shotgun (WGS) entry which is preliminary data.</text>
</comment>
<sequence>MIDREAFVGGFLSLPSNPGIQPWTDGGNYQLAGLRVQFYHQRIVYIQLVVSYTFSLGFPGFELLTGWDILWWRQNWLMWALSIVHHKCAFQAQPVWSSKG</sequence>
<dbReference type="Proteomes" id="UP000593562">
    <property type="component" value="Unassembled WGS sequence"/>
</dbReference>
<dbReference type="EMBL" id="JAAARO010000022">
    <property type="protein sequence ID" value="KAF5727205.1"/>
    <property type="molecule type" value="Genomic_DNA"/>
</dbReference>
<evidence type="ECO:0000313" key="1">
    <source>
        <dbReference type="EMBL" id="KAF5727205.1"/>
    </source>
</evidence>
<gene>
    <name evidence="1" type="ORF">HS088_TW22G00893</name>
</gene>
<reference evidence="1 2" key="1">
    <citation type="journal article" date="2020" name="Nat. Commun.">
        <title>Genome of Tripterygium wilfordii and identification of cytochrome P450 involved in triptolide biosynthesis.</title>
        <authorList>
            <person name="Tu L."/>
            <person name="Su P."/>
            <person name="Zhang Z."/>
            <person name="Gao L."/>
            <person name="Wang J."/>
            <person name="Hu T."/>
            <person name="Zhou J."/>
            <person name="Zhang Y."/>
            <person name="Zhao Y."/>
            <person name="Liu Y."/>
            <person name="Song Y."/>
            <person name="Tong Y."/>
            <person name="Lu Y."/>
            <person name="Yang J."/>
            <person name="Xu C."/>
            <person name="Jia M."/>
            <person name="Peters R.J."/>
            <person name="Huang L."/>
            <person name="Gao W."/>
        </authorList>
    </citation>
    <scope>NUCLEOTIDE SEQUENCE [LARGE SCALE GENOMIC DNA]</scope>
    <source>
        <strain evidence="2">cv. XIE 37</strain>
        <tissue evidence="1">Leaf</tissue>
    </source>
</reference>
<organism evidence="1 2">
    <name type="scientific">Tripterygium wilfordii</name>
    <name type="common">Thunder God vine</name>
    <dbReference type="NCBI Taxonomy" id="458696"/>
    <lineage>
        <taxon>Eukaryota</taxon>
        <taxon>Viridiplantae</taxon>
        <taxon>Streptophyta</taxon>
        <taxon>Embryophyta</taxon>
        <taxon>Tracheophyta</taxon>
        <taxon>Spermatophyta</taxon>
        <taxon>Magnoliopsida</taxon>
        <taxon>eudicotyledons</taxon>
        <taxon>Gunneridae</taxon>
        <taxon>Pentapetalae</taxon>
        <taxon>rosids</taxon>
        <taxon>fabids</taxon>
        <taxon>Celastrales</taxon>
        <taxon>Celastraceae</taxon>
        <taxon>Tripterygium</taxon>
    </lineage>
</organism>
<evidence type="ECO:0000313" key="2">
    <source>
        <dbReference type="Proteomes" id="UP000593562"/>
    </source>
</evidence>
<dbReference type="InParanoid" id="A0A7J7BZV4"/>
<dbReference type="AlphaFoldDB" id="A0A7J7BZV4"/>
<name>A0A7J7BZV4_TRIWF</name>
<protein>
    <submittedName>
        <fullName evidence="1">Uncharacterized protein</fullName>
    </submittedName>
</protein>
<accession>A0A7J7BZV4</accession>
<keyword evidence="2" id="KW-1185">Reference proteome</keyword>